<evidence type="ECO:0000313" key="3">
    <source>
        <dbReference type="Proteomes" id="UP000196320"/>
    </source>
</evidence>
<keyword evidence="1" id="KW-0472">Membrane</keyword>
<dbReference type="AlphaFoldDB" id="A0A1R4KE24"/>
<sequence>MAGIVPIAAVATVVAGGVAVGLTTGIVRTIVVVVVLVIGTAGGFLWAARGGAEAMHRRVAGARAEWAQTRRDATWEPDGLADSRDLSLALPSGWRVEAARGRVHFDTDGVAVHAETWVLRAANGSRRAPRRREVVRTAARTGDARWWVPLGAAADSMFVVPRWAGEQAAPEPSWMPAARERVAQHDDLLAALTIGDDRVILLALDDPRPETMVARAKLVCDVAALIR</sequence>
<accession>A0A1R4KE24</accession>
<dbReference type="OrthoDB" id="5194271at2"/>
<dbReference type="Proteomes" id="UP000196320">
    <property type="component" value="Unassembled WGS sequence"/>
</dbReference>
<reference evidence="2 3" key="1">
    <citation type="submission" date="2017-02" db="EMBL/GenBank/DDBJ databases">
        <authorList>
            <person name="Peterson S.W."/>
        </authorList>
    </citation>
    <scope>NUCLEOTIDE SEQUENCE [LARGE SCALE GENOMIC DNA]</scope>
    <source>
        <strain evidence="2 3">B Mb 05.01</strain>
    </source>
</reference>
<protein>
    <submittedName>
        <fullName evidence="2">Uncharacterized protein</fullName>
    </submittedName>
</protein>
<keyword evidence="1" id="KW-0812">Transmembrane</keyword>
<name>A0A1R4KE24_9MICO</name>
<organism evidence="2 3">
    <name type="scientific">Microbacterium esteraromaticum</name>
    <dbReference type="NCBI Taxonomy" id="57043"/>
    <lineage>
        <taxon>Bacteria</taxon>
        <taxon>Bacillati</taxon>
        <taxon>Actinomycetota</taxon>
        <taxon>Actinomycetes</taxon>
        <taxon>Micrococcales</taxon>
        <taxon>Microbacteriaceae</taxon>
        <taxon>Microbacterium</taxon>
    </lineage>
</organism>
<keyword evidence="1" id="KW-1133">Transmembrane helix</keyword>
<gene>
    <name evidence="2" type="ORF">FM104_12035</name>
</gene>
<dbReference type="EMBL" id="FUKO01000030">
    <property type="protein sequence ID" value="SJN42546.1"/>
    <property type="molecule type" value="Genomic_DNA"/>
</dbReference>
<dbReference type="RefSeq" id="WP_143738367.1">
    <property type="nucleotide sequence ID" value="NZ_FUKO01000030.1"/>
</dbReference>
<evidence type="ECO:0000256" key="1">
    <source>
        <dbReference type="SAM" id="Phobius"/>
    </source>
</evidence>
<evidence type="ECO:0000313" key="2">
    <source>
        <dbReference type="EMBL" id="SJN42546.1"/>
    </source>
</evidence>
<feature type="transmembrane region" description="Helical" evidence="1">
    <location>
        <begin position="25"/>
        <end position="48"/>
    </location>
</feature>
<proteinExistence type="predicted"/>
<keyword evidence="3" id="KW-1185">Reference proteome</keyword>